<feature type="transmembrane region" description="Helical" evidence="7">
    <location>
        <begin position="401"/>
        <end position="422"/>
    </location>
</feature>
<evidence type="ECO:0000256" key="3">
    <source>
        <dbReference type="ARBA" id="ARBA00022840"/>
    </source>
</evidence>
<evidence type="ECO:0000256" key="2">
    <source>
        <dbReference type="ARBA" id="ARBA00022801"/>
    </source>
</evidence>
<evidence type="ECO:0000256" key="5">
    <source>
        <dbReference type="RuleBase" id="RU365068"/>
    </source>
</evidence>
<feature type="domain" description="Helicase ATP-binding" evidence="8">
    <location>
        <begin position="56"/>
        <end position="279"/>
    </location>
</feature>
<dbReference type="Pfam" id="PF00270">
    <property type="entry name" value="DEAD"/>
    <property type="match status" value="1"/>
</dbReference>
<dbReference type="GO" id="GO:0003724">
    <property type="term" value="F:RNA helicase activity"/>
    <property type="evidence" value="ECO:0007669"/>
    <property type="project" value="UniProtKB-EC"/>
</dbReference>
<keyword evidence="2 5" id="KW-0378">Hydrolase</keyword>
<dbReference type="InterPro" id="IPR014001">
    <property type="entry name" value="Helicase_ATP-bd"/>
</dbReference>
<keyword evidence="7" id="KW-1133">Transmembrane helix</keyword>
<dbReference type="SMART" id="SM00490">
    <property type="entry name" value="HELICc"/>
    <property type="match status" value="1"/>
</dbReference>
<dbReference type="InterPro" id="IPR027417">
    <property type="entry name" value="P-loop_NTPase"/>
</dbReference>
<reference evidence="10 11" key="1">
    <citation type="submission" date="2024-01" db="EMBL/GenBank/DDBJ databases">
        <title>A draft genome for a cacao thread blight-causing isolate of Paramarasmius palmivorus.</title>
        <authorList>
            <person name="Baruah I.K."/>
            <person name="Bukari Y."/>
            <person name="Amoako-Attah I."/>
            <person name="Meinhardt L.W."/>
            <person name="Bailey B.A."/>
            <person name="Cohen S.P."/>
        </authorList>
    </citation>
    <scope>NUCLEOTIDE SEQUENCE [LARGE SCALE GENOMIC DNA]</scope>
    <source>
        <strain evidence="10 11">GH-12</strain>
    </source>
</reference>
<sequence>MAETMAEALADSQISGKSLIPAPTFESLGLRSNLVEAVYSAFPGVRYPTATQAKLIPAILAKKDVLLQDEPGSGKTFGLVLAALNKPRLKYSHLDKPSVTSLFLVPHRDLAHQVQWWIQRITECSGRNPPPLDTVSQVLVRDANVPLESGLELLQKQPPHILITTPTGLREALEKQEDLIDFNLLSTVIIDEIDYLVETVPKTVPKLARRLQKKIDKHPGVTRALLQAIYGQRGRLTSNNRDELVNEPIHAPQLVVSSATFRSHLKDYLWKESGIVKLGVDAVTVRGKGVKFDIKEQPDSAALHKDITHHVLVVSDDKIQNISGAVKAKEEEENAQAVQDVSSDEGEAQGLTLAKTDQELERERGEDATSIIAARFPSLTLASIIEYSMTPSPISQNALEAIAAAFALYVPSLALLIIPSSLSIHRTVYDMRCLGVNALNVDMLQDEKGRKHLLSGGAEKVRANPTLLVTTNAAVRGLDLPALHHVFILGVQGLDDETVTSRTLDAYIHSAGRTGRFGKKGKVISVIDDNSTSHEVEGTSVKAMRKILRRLGIRPLKLKHFE</sequence>
<evidence type="ECO:0000256" key="1">
    <source>
        <dbReference type="ARBA" id="ARBA00022741"/>
    </source>
</evidence>
<dbReference type="PROSITE" id="PS51194">
    <property type="entry name" value="HELICASE_CTER"/>
    <property type="match status" value="1"/>
</dbReference>
<evidence type="ECO:0000313" key="10">
    <source>
        <dbReference type="EMBL" id="KAK7059063.1"/>
    </source>
</evidence>
<dbReference type="InterPro" id="IPR011545">
    <property type="entry name" value="DEAD/DEAH_box_helicase_dom"/>
</dbReference>
<evidence type="ECO:0000256" key="4">
    <source>
        <dbReference type="ARBA" id="ARBA00022884"/>
    </source>
</evidence>
<keyword evidence="7" id="KW-0812">Transmembrane</keyword>
<dbReference type="PANTHER" id="PTHR24031">
    <property type="entry name" value="RNA HELICASE"/>
    <property type="match status" value="1"/>
</dbReference>
<dbReference type="EMBL" id="JAYKXP010000004">
    <property type="protein sequence ID" value="KAK7059063.1"/>
    <property type="molecule type" value="Genomic_DNA"/>
</dbReference>
<evidence type="ECO:0000313" key="11">
    <source>
        <dbReference type="Proteomes" id="UP001383192"/>
    </source>
</evidence>
<dbReference type="EC" id="3.6.4.13" evidence="5"/>
<comment type="catalytic activity">
    <reaction evidence="5">
        <text>ATP + H2O = ADP + phosphate + H(+)</text>
        <dbReference type="Rhea" id="RHEA:13065"/>
        <dbReference type="ChEBI" id="CHEBI:15377"/>
        <dbReference type="ChEBI" id="CHEBI:15378"/>
        <dbReference type="ChEBI" id="CHEBI:30616"/>
        <dbReference type="ChEBI" id="CHEBI:43474"/>
        <dbReference type="ChEBI" id="CHEBI:456216"/>
        <dbReference type="EC" id="3.6.4.13"/>
    </reaction>
</comment>
<keyword evidence="4 5" id="KW-0694">RNA-binding</keyword>
<dbReference type="SUPFAM" id="SSF52540">
    <property type="entry name" value="P-loop containing nucleoside triphosphate hydrolases"/>
    <property type="match status" value="2"/>
</dbReference>
<evidence type="ECO:0000259" key="9">
    <source>
        <dbReference type="PROSITE" id="PS51194"/>
    </source>
</evidence>
<keyword evidence="1 5" id="KW-0547">Nucleotide-binding</keyword>
<evidence type="ECO:0000256" key="6">
    <source>
        <dbReference type="SAM" id="MobiDB-lite"/>
    </source>
</evidence>
<accession>A0AAW0E1A9</accession>
<feature type="region of interest" description="Disordered" evidence="6">
    <location>
        <begin position="339"/>
        <end position="366"/>
    </location>
</feature>
<proteinExistence type="inferred from homology"/>
<comment type="caution">
    <text evidence="10">The sequence shown here is derived from an EMBL/GenBank/DDBJ whole genome shotgun (WGS) entry which is preliminary data.</text>
</comment>
<dbReference type="GO" id="GO:0005524">
    <property type="term" value="F:ATP binding"/>
    <property type="evidence" value="ECO:0007669"/>
    <property type="project" value="UniProtKB-UniRule"/>
</dbReference>
<dbReference type="Gene3D" id="3.40.50.300">
    <property type="entry name" value="P-loop containing nucleotide triphosphate hydrolases"/>
    <property type="match status" value="2"/>
</dbReference>
<feature type="domain" description="Helicase C-terminal" evidence="9">
    <location>
        <begin position="393"/>
        <end position="559"/>
    </location>
</feature>
<organism evidence="10 11">
    <name type="scientific">Paramarasmius palmivorus</name>
    <dbReference type="NCBI Taxonomy" id="297713"/>
    <lineage>
        <taxon>Eukaryota</taxon>
        <taxon>Fungi</taxon>
        <taxon>Dikarya</taxon>
        <taxon>Basidiomycota</taxon>
        <taxon>Agaricomycotina</taxon>
        <taxon>Agaricomycetes</taxon>
        <taxon>Agaricomycetidae</taxon>
        <taxon>Agaricales</taxon>
        <taxon>Marasmiineae</taxon>
        <taxon>Marasmiaceae</taxon>
        <taxon>Paramarasmius</taxon>
    </lineage>
</organism>
<dbReference type="GO" id="GO:0016787">
    <property type="term" value="F:hydrolase activity"/>
    <property type="evidence" value="ECO:0007669"/>
    <property type="project" value="UniProtKB-KW"/>
</dbReference>
<keyword evidence="11" id="KW-1185">Reference proteome</keyword>
<comment type="domain">
    <text evidence="5">The Q motif is unique to and characteristic of the DEAD box family of RNA helicases and controls ATP binding and hydrolysis.</text>
</comment>
<dbReference type="AlphaFoldDB" id="A0AAW0E1A9"/>
<protein>
    <recommendedName>
        <fullName evidence="5">ATP-dependent RNA helicase</fullName>
        <ecNumber evidence="5">3.6.4.13</ecNumber>
    </recommendedName>
</protein>
<evidence type="ECO:0000256" key="7">
    <source>
        <dbReference type="SAM" id="Phobius"/>
    </source>
</evidence>
<keyword evidence="7" id="KW-0472">Membrane</keyword>
<comment type="function">
    <text evidence="5">RNA helicase.</text>
</comment>
<evidence type="ECO:0000259" key="8">
    <source>
        <dbReference type="PROSITE" id="PS51192"/>
    </source>
</evidence>
<dbReference type="Proteomes" id="UP001383192">
    <property type="component" value="Unassembled WGS sequence"/>
</dbReference>
<gene>
    <name evidence="10" type="ORF">VNI00_001687</name>
</gene>
<comment type="similarity">
    <text evidence="5">Belongs to the DEAD box helicase family.</text>
</comment>
<name>A0AAW0E1A9_9AGAR</name>
<keyword evidence="5" id="KW-0347">Helicase</keyword>
<keyword evidence="3 5" id="KW-0067">ATP-binding</keyword>
<dbReference type="InterPro" id="IPR001650">
    <property type="entry name" value="Helicase_C-like"/>
</dbReference>
<dbReference type="Pfam" id="PF00271">
    <property type="entry name" value="Helicase_C"/>
    <property type="match status" value="1"/>
</dbReference>
<dbReference type="PROSITE" id="PS51192">
    <property type="entry name" value="HELICASE_ATP_BIND_1"/>
    <property type="match status" value="1"/>
</dbReference>
<dbReference type="SMART" id="SM00487">
    <property type="entry name" value="DEXDc"/>
    <property type="match status" value="1"/>
</dbReference>
<dbReference type="GO" id="GO:0003723">
    <property type="term" value="F:RNA binding"/>
    <property type="evidence" value="ECO:0007669"/>
    <property type="project" value="UniProtKB-UniRule"/>
</dbReference>
<feature type="compositionally biased region" description="Basic and acidic residues" evidence="6">
    <location>
        <begin position="356"/>
        <end position="366"/>
    </location>
</feature>